<keyword evidence="1" id="KW-0732">Signal</keyword>
<comment type="caution">
    <text evidence="2">The sequence shown here is derived from an EMBL/GenBank/DDBJ whole genome shotgun (WGS) entry which is preliminary data.</text>
</comment>
<sequence>MKNLGLLLSLLIISTSSFAECNFNKAARNKMLDQKVGISGSCDAQKATKNKATKKLDDSLGIDSKKIKNETTEKKENIENKVSTVNKVVDHIK</sequence>
<evidence type="ECO:0008006" key="4">
    <source>
        <dbReference type="Google" id="ProtNLM"/>
    </source>
</evidence>
<dbReference type="HOGENOM" id="CLU_2397264_0_0_6"/>
<dbReference type="AlphaFoldDB" id="K8WMH6"/>
<proteinExistence type="predicted"/>
<dbReference type="PATRIC" id="fig|1141660.3.peg.1633"/>
<feature type="signal peptide" evidence="1">
    <location>
        <begin position="1"/>
        <end position="19"/>
    </location>
</feature>
<feature type="chain" id="PRO_5003921768" description="Lipoprotein" evidence="1">
    <location>
        <begin position="20"/>
        <end position="93"/>
    </location>
</feature>
<organism evidence="2 3">
    <name type="scientific">Providencia sneebia DSM 19967</name>
    <dbReference type="NCBI Taxonomy" id="1141660"/>
    <lineage>
        <taxon>Bacteria</taxon>
        <taxon>Pseudomonadati</taxon>
        <taxon>Pseudomonadota</taxon>
        <taxon>Gammaproteobacteria</taxon>
        <taxon>Enterobacterales</taxon>
        <taxon>Morganellaceae</taxon>
        <taxon>Providencia</taxon>
    </lineage>
</organism>
<reference evidence="2 3" key="1">
    <citation type="journal article" date="2012" name="BMC Genomics">
        <title>Comparative genomics of bacteria in the genus Providencia isolated from wild Drosophila melanogaster.</title>
        <authorList>
            <person name="Galac M.R."/>
            <person name="Lazzaro B.P."/>
        </authorList>
    </citation>
    <scope>NUCLEOTIDE SEQUENCE [LARGE SCALE GENOMIC DNA]</scope>
    <source>
        <strain evidence="2 3">DSM 19967</strain>
    </source>
</reference>
<dbReference type="Proteomes" id="UP000010290">
    <property type="component" value="Chromosome"/>
</dbReference>
<dbReference type="EMBL" id="AKKN01000008">
    <property type="protein sequence ID" value="EKT57350.1"/>
    <property type="molecule type" value="Genomic_DNA"/>
</dbReference>
<evidence type="ECO:0000313" key="2">
    <source>
        <dbReference type="EMBL" id="EKT57350.1"/>
    </source>
</evidence>
<dbReference type="RefSeq" id="WP_008915462.1">
    <property type="nucleotide sequence ID" value="NZ_CM001773.1"/>
</dbReference>
<protein>
    <recommendedName>
        <fullName evidence="4">Lipoprotein</fullName>
    </recommendedName>
</protein>
<accession>K8WMH6</accession>
<name>K8WMH6_9GAMM</name>
<evidence type="ECO:0000313" key="3">
    <source>
        <dbReference type="Proteomes" id="UP000010290"/>
    </source>
</evidence>
<gene>
    <name evidence="2" type="ORF">OO7_08175</name>
</gene>
<evidence type="ECO:0000256" key="1">
    <source>
        <dbReference type="SAM" id="SignalP"/>
    </source>
</evidence>
<keyword evidence="3" id="KW-1185">Reference proteome</keyword>